<name>A0A5B7J4H1_PORTR</name>
<sequence>MGLHGDTWASLVYVYLRGPSRVRHGLIRAPAGPRWPGSPGREGSPRRPDGEEGEADETYGRYTYVDRRVTGNSKKEEKLMIET</sequence>
<dbReference type="Proteomes" id="UP000324222">
    <property type="component" value="Unassembled WGS sequence"/>
</dbReference>
<keyword evidence="3" id="KW-1185">Reference proteome</keyword>
<reference evidence="2 3" key="1">
    <citation type="submission" date="2019-05" db="EMBL/GenBank/DDBJ databases">
        <title>Another draft genome of Portunus trituberculatus and its Hox gene families provides insights of decapod evolution.</title>
        <authorList>
            <person name="Jeong J.-H."/>
            <person name="Song I."/>
            <person name="Kim S."/>
            <person name="Choi T."/>
            <person name="Kim D."/>
            <person name="Ryu S."/>
            <person name="Kim W."/>
        </authorList>
    </citation>
    <scope>NUCLEOTIDE SEQUENCE [LARGE SCALE GENOMIC DNA]</scope>
    <source>
        <tissue evidence="2">Muscle</tissue>
    </source>
</reference>
<comment type="caution">
    <text evidence="2">The sequence shown here is derived from an EMBL/GenBank/DDBJ whole genome shotgun (WGS) entry which is preliminary data.</text>
</comment>
<dbReference type="AlphaFoldDB" id="A0A5B7J4H1"/>
<evidence type="ECO:0000313" key="3">
    <source>
        <dbReference type="Proteomes" id="UP000324222"/>
    </source>
</evidence>
<accession>A0A5B7J4H1</accession>
<proteinExistence type="predicted"/>
<evidence type="ECO:0000256" key="1">
    <source>
        <dbReference type="SAM" id="MobiDB-lite"/>
    </source>
</evidence>
<gene>
    <name evidence="2" type="ORF">E2C01_084543</name>
</gene>
<organism evidence="2 3">
    <name type="scientific">Portunus trituberculatus</name>
    <name type="common">Swimming crab</name>
    <name type="synonym">Neptunus trituberculatus</name>
    <dbReference type="NCBI Taxonomy" id="210409"/>
    <lineage>
        <taxon>Eukaryota</taxon>
        <taxon>Metazoa</taxon>
        <taxon>Ecdysozoa</taxon>
        <taxon>Arthropoda</taxon>
        <taxon>Crustacea</taxon>
        <taxon>Multicrustacea</taxon>
        <taxon>Malacostraca</taxon>
        <taxon>Eumalacostraca</taxon>
        <taxon>Eucarida</taxon>
        <taxon>Decapoda</taxon>
        <taxon>Pleocyemata</taxon>
        <taxon>Brachyura</taxon>
        <taxon>Eubrachyura</taxon>
        <taxon>Portunoidea</taxon>
        <taxon>Portunidae</taxon>
        <taxon>Portuninae</taxon>
        <taxon>Portunus</taxon>
    </lineage>
</organism>
<evidence type="ECO:0000313" key="2">
    <source>
        <dbReference type="EMBL" id="MPC89589.1"/>
    </source>
</evidence>
<protein>
    <submittedName>
        <fullName evidence="2">Uncharacterized protein</fullName>
    </submittedName>
</protein>
<feature type="region of interest" description="Disordered" evidence="1">
    <location>
        <begin position="27"/>
        <end position="65"/>
    </location>
</feature>
<dbReference type="EMBL" id="VSRR010081553">
    <property type="protein sequence ID" value="MPC89589.1"/>
    <property type="molecule type" value="Genomic_DNA"/>
</dbReference>